<proteinExistence type="predicted"/>
<organism evidence="1 2">
    <name type="scientific">Dyadobacter arcticus</name>
    <dbReference type="NCBI Taxonomy" id="1078754"/>
    <lineage>
        <taxon>Bacteria</taxon>
        <taxon>Pseudomonadati</taxon>
        <taxon>Bacteroidota</taxon>
        <taxon>Cytophagia</taxon>
        <taxon>Cytophagales</taxon>
        <taxon>Spirosomataceae</taxon>
        <taxon>Dyadobacter</taxon>
    </lineage>
</organism>
<dbReference type="PANTHER" id="PTHR39550:SF1">
    <property type="entry name" value="SLL0658 PROTEIN"/>
    <property type="match status" value="1"/>
</dbReference>
<accession>A0ABX0UMU1</accession>
<evidence type="ECO:0008006" key="3">
    <source>
        <dbReference type="Google" id="ProtNLM"/>
    </source>
</evidence>
<evidence type="ECO:0000313" key="2">
    <source>
        <dbReference type="Proteomes" id="UP001179181"/>
    </source>
</evidence>
<gene>
    <name evidence="1" type="ORF">FHS68_002459</name>
</gene>
<dbReference type="EMBL" id="JAASQJ010000002">
    <property type="protein sequence ID" value="NIJ53289.1"/>
    <property type="molecule type" value="Genomic_DNA"/>
</dbReference>
<evidence type="ECO:0000313" key="1">
    <source>
        <dbReference type="EMBL" id="NIJ53289.1"/>
    </source>
</evidence>
<keyword evidence="2" id="KW-1185">Reference proteome</keyword>
<reference evidence="1 2" key="1">
    <citation type="submission" date="2020-03" db="EMBL/GenBank/DDBJ databases">
        <title>Genomic Encyclopedia of Type Strains, Phase IV (KMG-IV): sequencing the most valuable type-strain genomes for metagenomic binning, comparative biology and taxonomic classification.</title>
        <authorList>
            <person name="Goeker M."/>
        </authorList>
    </citation>
    <scope>NUCLEOTIDE SEQUENCE [LARGE SCALE GENOMIC DNA]</scope>
    <source>
        <strain evidence="1 2">DSM 102865</strain>
    </source>
</reference>
<dbReference type="Pfam" id="PF11848">
    <property type="entry name" value="DUF3368"/>
    <property type="match status" value="1"/>
</dbReference>
<comment type="caution">
    <text evidence="1">The sequence shown here is derived from an EMBL/GenBank/DDBJ whole genome shotgun (WGS) entry which is preliminary data.</text>
</comment>
<dbReference type="SUPFAM" id="SSF88723">
    <property type="entry name" value="PIN domain-like"/>
    <property type="match status" value="1"/>
</dbReference>
<sequence length="136" mass="15334">MIVVSDTSVISGLIQAESLFILQKLYKRIVIPNEVFFELNKLDKRYLDQLSNDWIEVIKVTKTPLLNELSSILDLGEAEAIMLARELNADVLLIDEKKGRMIASKMGVKITGILGTLIEAKRQNLIKEVKPILKTL</sequence>
<dbReference type="RefSeq" id="WP_167270273.1">
    <property type="nucleotide sequence ID" value="NZ_JAASQJ010000002.1"/>
</dbReference>
<dbReference type="PANTHER" id="PTHR39550">
    <property type="entry name" value="SLL0658 PROTEIN"/>
    <property type="match status" value="1"/>
</dbReference>
<dbReference type="Proteomes" id="UP001179181">
    <property type="component" value="Unassembled WGS sequence"/>
</dbReference>
<dbReference type="InterPro" id="IPR029060">
    <property type="entry name" value="PIN-like_dom_sf"/>
</dbReference>
<protein>
    <recommendedName>
        <fullName evidence="3">DUF3368 domain-containing protein</fullName>
    </recommendedName>
</protein>
<dbReference type="InterPro" id="IPR021799">
    <property type="entry name" value="PIN-like_prokaryotic"/>
</dbReference>
<name>A0ABX0UMU1_9BACT</name>